<evidence type="ECO:0000256" key="6">
    <source>
        <dbReference type="ARBA" id="ARBA00023136"/>
    </source>
</evidence>
<dbReference type="InterPro" id="IPR005017">
    <property type="entry name" value="OMPP1/FadL/TodX"/>
</dbReference>
<dbReference type="GO" id="GO:0009279">
    <property type="term" value="C:cell outer membrane"/>
    <property type="evidence" value="ECO:0007669"/>
    <property type="project" value="UniProtKB-SubCell"/>
</dbReference>
<comment type="caution">
    <text evidence="9">The sequence shown here is derived from an EMBL/GenBank/DDBJ whole genome shotgun (WGS) entry which is preliminary data.</text>
</comment>
<keyword evidence="5 8" id="KW-0732">Signal</keyword>
<protein>
    <recommendedName>
        <fullName evidence="11">Transporter</fullName>
    </recommendedName>
</protein>
<evidence type="ECO:0008006" key="11">
    <source>
        <dbReference type="Google" id="ProtNLM"/>
    </source>
</evidence>
<evidence type="ECO:0000256" key="5">
    <source>
        <dbReference type="ARBA" id="ARBA00022729"/>
    </source>
</evidence>
<evidence type="ECO:0000256" key="2">
    <source>
        <dbReference type="ARBA" id="ARBA00008163"/>
    </source>
</evidence>
<sequence length="472" mass="51530">MTTRHFSRLALLLATAFSAQAWASGYHFGTQSVSSQSTANSSSAEAADPSTLFHNPAGLTKLEGTQVSINVNLVAPSVKYSDTEAYYPGTNQPVQGATSGNIRPKSIVVAPHFYLSHRLNDNVALGLGMYVPFGSGTEYQHDSVLRYNLNELSVKTIAIQPTVAYKINDQHSVALGLVAQHTTAKLRQYANFGAFPPLRRNGFADGYASVEGSDWGFGYNLAWLWDVNDSLRLGANYRSKVSHNLRGDAEWKLVGAAFQTPMGGTLSNAIRANGYAESEAANVRIVTPESFSLHGMYKLTPRWSLYGDATWTRHSRFNRAELNFGNSKAVANPQNPAAPARSNQTILTPQWRNTYKLSLGASYQITDPLQLRFGIAYDQSPVRGANTRMSTLPDADRLWLSLGGKYDINQQHSLNLAYSYVHVKNTSANVNGWCGGTASGPGSQACVSSRTHGSAKFRSHSHILGLQYTYKF</sequence>
<dbReference type="EMBL" id="LXSG01000041">
    <property type="protein sequence ID" value="OAM16267.1"/>
    <property type="molecule type" value="Genomic_DNA"/>
</dbReference>
<dbReference type="PANTHER" id="PTHR35093">
    <property type="entry name" value="OUTER MEMBRANE PROTEIN NMB0088-RELATED"/>
    <property type="match status" value="1"/>
</dbReference>
<dbReference type="Proteomes" id="UP000077589">
    <property type="component" value="Unassembled WGS sequence"/>
</dbReference>
<dbReference type="STRING" id="539.A7P85_02765"/>
<dbReference type="Gene3D" id="2.40.160.60">
    <property type="entry name" value="Outer membrane protein transport protein (OMPP1/FadL/TodX)"/>
    <property type="match status" value="1"/>
</dbReference>
<evidence type="ECO:0000313" key="9">
    <source>
        <dbReference type="EMBL" id="OAM16267.1"/>
    </source>
</evidence>
<evidence type="ECO:0000256" key="3">
    <source>
        <dbReference type="ARBA" id="ARBA00022452"/>
    </source>
</evidence>
<proteinExistence type="inferred from homology"/>
<keyword evidence="4" id="KW-0812">Transmembrane</keyword>
<accession>A0A1A9RDR1</accession>
<name>A0A1A9RDR1_EIKCO</name>
<evidence type="ECO:0000256" key="4">
    <source>
        <dbReference type="ARBA" id="ARBA00022692"/>
    </source>
</evidence>
<dbReference type="PANTHER" id="PTHR35093:SF8">
    <property type="entry name" value="OUTER MEMBRANE PROTEIN NMB0088-RELATED"/>
    <property type="match status" value="1"/>
</dbReference>
<evidence type="ECO:0000313" key="10">
    <source>
        <dbReference type="Proteomes" id="UP000077589"/>
    </source>
</evidence>
<comment type="subcellular location">
    <subcellularLocation>
        <location evidence="1">Cell outer membrane</location>
        <topology evidence="1">Multi-pass membrane protein</topology>
    </subcellularLocation>
</comment>
<feature type="signal peptide" evidence="8">
    <location>
        <begin position="1"/>
        <end position="23"/>
    </location>
</feature>
<comment type="similarity">
    <text evidence="2">Belongs to the OmpP1/FadL family.</text>
</comment>
<gene>
    <name evidence="9" type="ORF">A7P90_11330</name>
</gene>
<dbReference type="GO" id="GO:0015483">
    <property type="term" value="F:long-chain fatty acid transporting porin activity"/>
    <property type="evidence" value="ECO:0007669"/>
    <property type="project" value="TreeGrafter"/>
</dbReference>
<evidence type="ECO:0000256" key="7">
    <source>
        <dbReference type="ARBA" id="ARBA00023237"/>
    </source>
</evidence>
<dbReference type="SUPFAM" id="SSF56935">
    <property type="entry name" value="Porins"/>
    <property type="match status" value="1"/>
</dbReference>
<keyword evidence="7" id="KW-0998">Cell outer membrane</keyword>
<keyword evidence="6" id="KW-0472">Membrane</keyword>
<feature type="chain" id="PRO_5008395691" description="Transporter" evidence="8">
    <location>
        <begin position="24"/>
        <end position="472"/>
    </location>
</feature>
<keyword evidence="3" id="KW-1134">Transmembrane beta strand</keyword>
<evidence type="ECO:0000256" key="8">
    <source>
        <dbReference type="SAM" id="SignalP"/>
    </source>
</evidence>
<reference evidence="10" key="1">
    <citation type="submission" date="2016-05" db="EMBL/GenBank/DDBJ databases">
        <title>Draft genome of Corynebacterium afermentans subsp. afermentans LCDC 88199T.</title>
        <authorList>
            <person name="Bernier A.-M."/>
            <person name="Bernard K."/>
        </authorList>
    </citation>
    <scope>NUCLEOTIDE SEQUENCE [LARGE SCALE GENOMIC DNA]</scope>
    <source>
        <strain evidence="10">NML04-0072</strain>
    </source>
</reference>
<evidence type="ECO:0000256" key="1">
    <source>
        <dbReference type="ARBA" id="ARBA00004571"/>
    </source>
</evidence>
<organism evidence="9 10">
    <name type="scientific">Eikenella corrodens</name>
    <dbReference type="NCBI Taxonomy" id="539"/>
    <lineage>
        <taxon>Bacteria</taxon>
        <taxon>Pseudomonadati</taxon>
        <taxon>Pseudomonadota</taxon>
        <taxon>Betaproteobacteria</taxon>
        <taxon>Neisseriales</taxon>
        <taxon>Neisseriaceae</taxon>
        <taxon>Eikenella</taxon>
    </lineage>
</organism>
<dbReference type="OrthoDB" id="19849at2"/>
<dbReference type="RefSeq" id="WP_064088204.1">
    <property type="nucleotide sequence ID" value="NZ_LXSG01000041.1"/>
</dbReference>
<dbReference type="AlphaFoldDB" id="A0A1A9RDR1"/>
<dbReference type="Pfam" id="PF03349">
    <property type="entry name" value="Toluene_X"/>
    <property type="match status" value="1"/>
</dbReference>